<evidence type="ECO:0000256" key="2">
    <source>
        <dbReference type="ARBA" id="ARBA00022694"/>
    </source>
</evidence>
<dbReference type="EMBL" id="UGPB01000001">
    <property type="protein sequence ID" value="STY28553.1"/>
    <property type="molecule type" value="Genomic_DNA"/>
</dbReference>
<evidence type="ECO:0000313" key="7">
    <source>
        <dbReference type="Proteomes" id="UP000255297"/>
    </source>
</evidence>
<gene>
    <name evidence="6" type="ORF">NCTC11532_00728</name>
</gene>
<dbReference type="Gene3D" id="3.55.10.10">
    <property type="entry name" value="Archease domain"/>
    <property type="match status" value="1"/>
</dbReference>
<dbReference type="GO" id="GO:0008033">
    <property type="term" value="P:tRNA processing"/>
    <property type="evidence" value="ECO:0007669"/>
    <property type="project" value="UniProtKB-KW"/>
</dbReference>
<accession>A0A378LP64</accession>
<keyword evidence="2" id="KW-0819">tRNA processing</keyword>
<name>A0A378LP64_9GAMM</name>
<keyword evidence="4" id="KW-0106">Calcium</keyword>
<sequence>MAVHKMLFSQFKVSIRGTKLTAIISGEPVDIPRHQPAVEVKGATFSELKVYQSDGIWVAQCVVDV</sequence>
<evidence type="ECO:0000256" key="3">
    <source>
        <dbReference type="ARBA" id="ARBA00022723"/>
    </source>
</evidence>
<comment type="similarity">
    <text evidence="1">Belongs to the archease family.</text>
</comment>
<protein>
    <submittedName>
        <fullName evidence="6">Archease</fullName>
    </submittedName>
</protein>
<evidence type="ECO:0000313" key="6">
    <source>
        <dbReference type="EMBL" id="STY28553.1"/>
    </source>
</evidence>
<evidence type="ECO:0000256" key="1">
    <source>
        <dbReference type="ARBA" id="ARBA00007963"/>
    </source>
</evidence>
<evidence type="ECO:0000259" key="5">
    <source>
        <dbReference type="Pfam" id="PF01951"/>
    </source>
</evidence>
<keyword evidence="7" id="KW-1185">Reference proteome</keyword>
<dbReference type="STRING" id="1122170.GCA_000701265_02890"/>
<dbReference type="Pfam" id="PF01951">
    <property type="entry name" value="Archease"/>
    <property type="match status" value="1"/>
</dbReference>
<dbReference type="InterPro" id="IPR023572">
    <property type="entry name" value="Archease_dom"/>
</dbReference>
<dbReference type="InterPro" id="IPR036820">
    <property type="entry name" value="Archease_dom_sf"/>
</dbReference>
<dbReference type="SUPFAM" id="SSF69819">
    <property type="entry name" value="MTH1598-like"/>
    <property type="match status" value="1"/>
</dbReference>
<reference evidence="6 7" key="1">
    <citation type="submission" date="2018-06" db="EMBL/GenBank/DDBJ databases">
        <authorList>
            <consortium name="Pathogen Informatics"/>
            <person name="Doyle S."/>
        </authorList>
    </citation>
    <scope>NUCLEOTIDE SEQUENCE [LARGE SCALE GENOMIC DNA]</scope>
    <source>
        <strain evidence="6 7">NCTC11532</strain>
    </source>
</reference>
<feature type="domain" description="Archease" evidence="5">
    <location>
        <begin position="2"/>
        <end position="65"/>
    </location>
</feature>
<dbReference type="Proteomes" id="UP000255297">
    <property type="component" value="Unassembled WGS sequence"/>
</dbReference>
<dbReference type="AlphaFoldDB" id="A0A378LP64"/>
<evidence type="ECO:0000256" key="4">
    <source>
        <dbReference type="ARBA" id="ARBA00022837"/>
    </source>
</evidence>
<organism evidence="6 7">
    <name type="scientific">Legionella wadsworthii</name>
    <dbReference type="NCBI Taxonomy" id="28088"/>
    <lineage>
        <taxon>Bacteria</taxon>
        <taxon>Pseudomonadati</taxon>
        <taxon>Pseudomonadota</taxon>
        <taxon>Gammaproteobacteria</taxon>
        <taxon>Legionellales</taxon>
        <taxon>Legionellaceae</taxon>
        <taxon>Legionella</taxon>
    </lineage>
</organism>
<keyword evidence="3" id="KW-0479">Metal-binding</keyword>
<dbReference type="GO" id="GO:0046872">
    <property type="term" value="F:metal ion binding"/>
    <property type="evidence" value="ECO:0007669"/>
    <property type="project" value="UniProtKB-KW"/>
</dbReference>
<proteinExistence type="inferred from homology"/>